<dbReference type="PROSITE" id="PS50943">
    <property type="entry name" value="HTH_CROC1"/>
    <property type="match status" value="1"/>
</dbReference>
<protein>
    <recommendedName>
        <fullName evidence="2">HTH cro/C1-type domain-containing protein</fullName>
    </recommendedName>
</protein>
<feature type="domain" description="HTH cro/C1-type" evidence="2">
    <location>
        <begin position="6"/>
        <end position="60"/>
    </location>
</feature>
<evidence type="ECO:0000313" key="3">
    <source>
        <dbReference type="EMBL" id="KRK84936.1"/>
    </source>
</evidence>
<dbReference type="OrthoDB" id="9805856at2"/>
<dbReference type="CDD" id="cd00093">
    <property type="entry name" value="HTH_XRE"/>
    <property type="match status" value="1"/>
</dbReference>
<dbReference type="SMART" id="SM00530">
    <property type="entry name" value="HTH_XRE"/>
    <property type="match status" value="1"/>
</dbReference>
<dbReference type="InterPro" id="IPR001387">
    <property type="entry name" value="Cro/C1-type_HTH"/>
</dbReference>
<evidence type="ECO:0000259" key="2">
    <source>
        <dbReference type="PROSITE" id="PS50943"/>
    </source>
</evidence>
<dbReference type="PATRIC" id="fig|1423788.3.peg.1210"/>
<dbReference type="Proteomes" id="UP000051515">
    <property type="component" value="Unassembled WGS sequence"/>
</dbReference>
<accession>A0A0R1KP99</accession>
<dbReference type="InterPro" id="IPR010982">
    <property type="entry name" value="Lambda_DNA-bd_dom_sf"/>
</dbReference>
<reference evidence="3 4" key="1">
    <citation type="journal article" date="2015" name="Genome Announc.">
        <title>Expanding the biotechnology potential of lactobacilli through comparative genomics of 213 strains and associated genera.</title>
        <authorList>
            <person name="Sun Z."/>
            <person name="Harris H.M."/>
            <person name="McCann A."/>
            <person name="Guo C."/>
            <person name="Argimon S."/>
            <person name="Zhang W."/>
            <person name="Yang X."/>
            <person name="Jeffery I.B."/>
            <person name="Cooney J.C."/>
            <person name="Kagawa T.F."/>
            <person name="Liu W."/>
            <person name="Song Y."/>
            <person name="Salvetti E."/>
            <person name="Wrobel A."/>
            <person name="Rasinkangas P."/>
            <person name="Parkhill J."/>
            <person name="Rea M.C."/>
            <person name="O'Sullivan O."/>
            <person name="Ritari J."/>
            <person name="Douillard F.P."/>
            <person name="Paul Ross R."/>
            <person name="Yang R."/>
            <person name="Briner A.E."/>
            <person name="Felis G.E."/>
            <person name="de Vos W.M."/>
            <person name="Barrangou R."/>
            <person name="Klaenhammer T.R."/>
            <person name="Caufield P.W."/>
            <person name="Cui Y."/>
            <person name="Zhang H."/>
            <person name="O'Toole P.W."/>
        </authorList>
    </citation>
    <scope>NUCLEOTIDE SEQUENCE [LARGE SCALE GENOMIC DNA]</scope>
    <source>
        <strain evidence="3 4">DSM 19674</strain>
    </source>
</reference>
<dbReference type="RefSeq" id="WP_056950415.1">
    <property type="nucleotide sequence ID" value="NZ_AZDY01000002.1"/>
</dbReference>
<organism evidence="3 4">
    <name type="scientific">Companilactobacillus bobalius DSM 19674</name>
    <dbReference type="NCBI Taxonomy" id="1423788"/>
    <lineage>
        <taxon>Bacteria</taxon>
        <taxon>Bacillati</taxon>
        <taxon>Bacillota</taxon>
        <taxon>Bacilli</taxon>
        <taxon>Lactobacillales</taxon>
        <taxon>Lactobacillaceae</taxon>
        <taxon>Companilactobacillus</taxon>
        <taxon>Companilactobacillus bobalius</taxon>
    </lineage>
</organism>
<proteinExistence type="predicted"/>
<keyword evidence="4" id="KW-1185">Reference proteome</keyword>
<dbReference type="PANTHER" id="PTHR46558">
    <property type="entry name" value="TRACRIPTIONAL REGULATORY PROTEIN-RELATED-RELATED"/>
    <property type="match status" value="1"/>
</dbReference>
<keyword evidence="1" id="KW-0238">DNA-binding</keyword>
<dbReference type="PANTHER" id="PTHR46558:SF11">
    <property type="entry name" value="HTH-TYPE TRANSCRIPTIONAL REGULATOR XRE"/>
    <property type="match status" value="1"/>
</dbReference>
<dbReference type="AlphaFoldDB" id="A0A0R1KP99"/>
<name>A0A0R1KP99_9LACO</name>
<evidence type="ECO:0000256" key="1">
    <source>
        <dbReference type="ARBA" id="ARBA00023125"/>
    </source>
</evidence>
<dbReference type="SUPFAM" id="SSF47413">
    <property type="entry name" value="lambda repressor-like DNA-binding domains"/>
    <property type="match status" value="1"/>
</dbReference>
<dbReference type="Gene3D" id="1.10.260.40">
    <property type="entry name" value="lambda repressor-like DNA-binding domains"/>
    <property type="match status" value="1"/>
</dbReference>
<evidence type="ECO:0000313" key="4">
    <source>
        <dbReference type="Proteomes" id="UP000051515"/>
    </source>
</evidence>
<dbReference type="STRING" id="1423788.FC78_GL001177"/>
<gene>
    <name evidence="3" type="ORF">FC78_GL001177</name>
</gene>
<comment type="caution">
    <text evidence="3">The sequence shown here is derived from an EMBL/GenBank/DDBJ whole genome shotgun (WGS) entry which is preliminary data.</text>
</comment>
<sequence length="132" mass="15136">MFGQKLRELRVQNGYTQETLSDKIGVSSKTIGAWERGTREPSLSTVDKLADIFNVSTDYLLGRNQTPEWATKKDTLELRNFIDENSQGGMTFDGEDLTKEEKEKVEIAMTQIFWEKLKKIKAKESKKNGENK</sequence>
<dbReference type="Pfam" id="PF01381">
    <property type="entry name" value="HTH_3"/>
    <property type="match status" value="1"/>
</dbReference>
<dbReference type="GO" id="GO:0003677">
    <property type="term" value="F:DNA binding"/>
    <property type="evidence" value="ECO:0007669"/>
    <property type="project" value="UniProtKB-KW"/>
</dbReference>
<dbReference type="EMBL" id="AZDY01000002">
    <property type="protein sequence ID" value="KRK84936.1"/>
    <property type="molecule type" value="Genomic_DNA"/>
</dbReference>